<proteinExistence type="predicted"/>
<gene>
    <name evidence="5" type="ORF">PBAH0796_LOCUS28981</name>
</gene>
<feature type="transmembrane region" description="Helical" evidence="3">
    <location>
        <begin position="200"/>
        <end position="230"/>
    </location>
</feature>
<feature type="region of interest" description="Disordered" evidence="2">
    <location>
        <begin position="1"/>
        <end position="52"/>
    </location>
</feature>
<feature type="compositionally biased region" description="Polar residues" evidence="2">
    <location>
        <begin position="7"/>
        <end position="17"/>
    </location>
</feature>
<dbReference type="PANTHER" id="PTHR47035">
    <property type="entry name" value="OS11G0150450 PROTEIN"/>
    <property type="match status" value="1"/>
</dbReference>
<feature type="transmembrane region" description="Helical" evidence="3">
    <location>
        <begin position="83"/>
        <end position="104"/>
    </location>
</feature>
<evidence type="ECO:0000313" key="5">
    <source>
        <dbReference type="EMBL" id="CAD8385293.1"/>
    </source>
</evidence>
<protein>
    <recommendedName>
        <fullName evidence="4">RING-type domain-containing protein</fullName>
    </recommendedName>
</protein>
<dbReference type="SMART" id="SM00184">
    <property type="entry name" value="RING"/>
    <property type="match status" value="1"/>
</dbReference>
<reference evidence="5" key="1">
    <citation type="submission" date="2021-01" db="EMBL/GenBank/DDBJ databases">
        <authorList>
            <person name="Corre E."/>
            <person name="Pelletier E."/>
            <person name="Niang G."/>
            <person name="Scheremetjew M."/>
            <person name="Finn R."/>
            <person name="Kale V."/>
            <person name="Holt S."/>
            <person name="Cochrane G."/>
            <person name="Meng A."/>
            <person name="Brown T."/>
            <person name="Cohen L."/>
        </authorList>
    </citation>
    <scope>NUCLEOTIDE SEQUENCE</scope>
    <source>
        <strain evidence="5">Pbaha01</strain>
    </source>
</reference>
<sequence length="326" mass="35423">MMAAEPSASQAHLSSHQVGLLGPDPPMSRGADREEEQSSDHQPEERPEGFVARMRRAGVTSREGWARVSSAVGRDFWRSRRGALAAIWATIALLSLAAMLYIYSRSWYVLVRYGSDPCDVPLARVLRGCLLLVPTYLARSCVWRVLCKICGRSSAEGDETTACQVMVLGFACFCLAYYAAAEGMELLHAARTCDRTAPTLYYWATYVFPSGMAQFILLHAVAACACAGVAQAVWRVRGHSAKGVDPFVVSLLDTVEPDAGFQCSICLEGYAPGTTAKAMPCCGNCFHLECLQGWLEAHRTCPLCRADLRDTVVSANEEAGSVVLHV</sequence>
<dbReference type="GO" id="GO:0008270">
    <property type="term" value="F:zinc ion binding"/>
    <property type="evidence" value="ECO:0007669"/>
    <property type="project" value="UniProtKB-KW"/>
</dbReference>
<evidence type="ECO:0000259" key="4">
    <source>
        <dbReference type="PROSITE" id="PS50089"/>
    </source>
</evidence>
<name>A0A7S0B855_9DINO</name>
<dbReference type="PANTHER" id="PTHR47035:SF7">
    <property type="entry name" value="OS02G0528000 PROTEIN"/>
    <property type="match status" value="1"/>
</dbReference>
<keyword evidence="3" id="KW-0472">Membrane</keyword>
<dbReference type="InterPro" id="IPR001841">
    <property type="entry name" value="Znf_RING"/>
</dbReference>
<keyword evidence="3" id="KW-1133">Transmembrane helix</keyword>
<dbReference type="SUPFAM" id="SSF57850">
    <property type="entry name" value="RING/U-box"/>
    <property type="match status" value="1"/>
</dbReference>
<keyword evidence="1" id="KW-0863">Zinc-finger</keyword>
<keyword evidence="1" id="KW-0862">Zinc</keyword>
<dbReference type="PROSITE" id="PS50089">
    <property type="entry name" value="ZF_RING_2"/>
    <property type="match status" value="1"/>
</dbReference>
<organism evidence="5">
    <name type="scientific">Pyrodinium bahamense</name>
    <dbReference type="NCBI Taxonomy" id="73915"/>
    <lineage>
        <taxon>Eukaryota</taxon>
        <taxon>Sar</taxon>
        <taxon>Alveolata</taxon>
        <taxon>Dinophyceae</taxon>
        <taxon>Gonyaulacales</taxon>
        <taxon>Pyrocystaceae</taxon>
        <taxon>Pyrodinium</taxon>
    </lineage>
</organism>
<dbReference type="Gene3D" id="3.30.40.10">
    <property type="entry name" value="Zinc/RING finger domain, C3HC4 (zinc finger)"/>
    <property type="match status" value="1"/>
</dbReference>
<feature type="compositionally biased region" description="Basic and acidic residues" evidence="2">
    <location>
        <begin position="30"/>
        <end position="48"/>
    </location>
</feature>
<dbReference type="InterPro" id="IPR053070">
    <property type="entry name" value="RING-type_E3_ubiquitin-ligase"/>
</dbReference>
<dbReference type="Pfam" id="PF13639">
    <property type="entry name" value="zf-RING_2"/>
    <property type="match status" value="1"/>
</dbReference>
<dbReference type="InterPro" id="IPR013083">
    <property type="entry name" value="Znf_RING/FYVE/PHD"/>
</dbReference>
<accession>A0A7S0B855</accession>
<feature type="transmembrane region" description="Helical" evidence="3">
    <location>
        <begin position="162"/>
        <end position="180"/>
    </location>
</feature>
<dbReference type="EMBL" id="HBEG01047589">
    <property type="protein sequence ID" value="CAD8385293.1"/>
    <property type="molecule type" value="Transcribed_RNA"/>
</dbReference>
<keyword evidence="3" id="KW-0812">Transmembrane</keyword>
<feature type="domain" description="RING-type" evidence="4">
    <location>
        <begin position="263"/>
        <end position="305"/>
    </location>
</feature>
<keyword evidence="1" id="KW-0479">Metal-binding</keyword>
<evidence type="ECO:0000256" key="2">
    <source>
        <dbReference type="SAM" id="MobiDB-lite"/>
    </source>
</evidence>
<dbReference type="AlphaFoldDB" id="A0A7S0B855"/>
<evidence type="ECO:0000256" key="1">
    <source>
        <dbReference type="PROSITE-ProRule" id="PRU00175"/>
    </source>
</evidence>
<evidence type="ECO:0000256" key="3">
    <source>
        <dbReference type="SAM" id="Phobius"/>
    </source>
</evidence>